<dbReference type="Pfam" id="PF02128">
    <property type="entry name" value="Peptidase_M36"/>
    <property type="match status" value="1"/>
</dbReference>
<keyword evidence="9 13" id="KW-0482">Metalloprotease</keyword>
<feature type="active site" evidence="11">
    <location>
        <position position="511"/>
    </location>
</feature>
<evidence type="ECO:0000256" key="10">
    <source>
        <dbReference type="ARBA" id="ARBA00023145"/>
    </source>
</evidence>
<keyword evidence="5 12" id="KW-0479">Metal-binding</keyword>
<evidence type="ECO:0000256" key="9">
    <source>
        <dbReference type="ARBA" id="ARBA00023049"/>
    </source>
</evidence>
<name>A0A0C2ZZY6_9AGAM</name>
<dbReference type="GO" id="GO:0005615">
    <property type="term" value="C:extracellular space"/>
    <property type="evidence" value="ECO:0007669"/>
    <property type="project" value="InterPro"/>
</dbReference>
<dbReference type="InterPro" id="IPR027268">
    <property type="entry name" value="Peptidase_M4/M1_CTD_sf"/>
</dbReference>
<feature type="signal peptide" evidence="13">
    <location>
        <begin position="1"/>
        <end position="20"/>
    </location>
</feature>
<gene>
    <name evidence="16" type="ORF">SCLCIDRAFT_129134</name>
</gene>
<evidence type="ECO:0000313" key="16">
    <source>
        <dbReference type="EMBL" id="KIM57997.1"/>
    </source>
</evidence>
<evidence type="ECO:0000256" key="1">
    <source>
        <dbReference type="ARBA" id="ARBA00004613"/>
    </source>
</evidence>
<comment type="cofactor">
    <cofactor evidence="12">
        <name>Zn(2+)</name>
        <dbReference type="ChEBI" id="CHEBI:29105"/>
    </cofactor>
    <text evidence="12">Binds 1 zinc ion per subunit.</text>
</comment>
<comment type="subcellular location">
    <subcellularLocation>
        <location evidence="1 13">Secreted</location>
    </subcellularLocation>
</comment>
<evidence type="ECO:0000256" key="6">
    <source>
        <dbReference type="ARBA" id="ARBA00022729"/>
    </source>
</evidence>
<dbReference type="EMBL" id="KN822092">
    <property type="protein sequence ID" value="KIM57997.1"/>
    <property type="molecule type" value="Genomic_DNA"/>
</dbReference>
<evidence type="ECO:0000256" key="5">
    <source>
        <dbReference type="ARBA" id="ARBA00022723"/>
    </source>
</evidence>
<evidence type="ECO:0000256" key="13">
    <source>
        <dbReference type="RuleBase" id="RU364017"/>
    </source>
</evidence>
<dbReference type="Gene3D" id="3.10.170.10">
    <property type="match status" value="1"/>
</dbReference>
<dbReference type="Pfam" id="PF07504">
    <property type="entry name" value="FTP"/>
    <property type="match status" value="1"/>
</dbReference>
<dbReference type="PANTHER" id="PTHR33478">
    <property type="entry name" value="EXTRACELLULAR METALLOPROTEINASE MEP"/>
    <property type="match status" value="1"/>
</dbReference>
<sequence length="793" mass="87441">MRGLTTVTLALAGLAAHALAHTAPPSLPQRRKSLGFGPLLPHARFETPPLAAAGFAPVSSTDPFHVARDFLSQYVDPAVGRAYTIRSDSYTDRTTGVTHIYARQLIGGIEVADGHINLNIKDGRILSFGDSNPQLDMDPRRALLAFMASALPQSHPDFEDVLGNPEAYVDGIHMTPETHFVGEHASVGMVLANVPGTVGDVKTRITWVQVPRDGGGVQLELVHRFEVEMEHNWYEATVSAALPHRVISVVDWASDSPMPIPGQGMLLYQSKGTFAPIPPKGKVPTVEPATYFVFPWGTNDPEEATTRREKEAGARRQLGDAHASPVGWHTLPNEHDPSIGEDEVRQFWRATNTTWGNNVFAHENWDGRYSWMSNRRPEGMKAGKSVTDASVLFAFPYNPLPMDNDDAEMTQAKEYIDATVTQLFYTSNMAHDLFYRYGFTEEAGNFQQYNFGRGGEQDDAVIANAQDGSGFNNANFMTPPDGQNGRCRMYLWNTASPYRDGDMEAGIVIHELTHGLSTRLTGGPLNSGCLGWGEAGGMGEGWGDFIATVIRSMEEYSDYPMGAWASNRDTGIRNYPYSLTNEVNPSTYETLDKPGYWGVHAIGEVWAEMLWVVLQRLINKHGFSDTLFPPVPDATGRIPEDNDFYRPQAYDANGNPLPLVPKHGNTLFLQLVIQGMKLQPCSPSFFDARTAILQADEILTGGENSCEIWTGFAERGLGADAEVVGQTPWGGGVRTNGYNVHRNCLADKDPELDPKPGNPDEDCGPFGLCWPWKDKNGRYKLPKVPGWPWANYY</sequence>
<evidence type="ECO:0000256" key="3">
    <source>
        <dbReference type="ARBA" id="ARBA00022525"/>
    </source>
</evidence>
<reference evidence="17" key="2">
    <citation type="submission" date="2015-01" db="EMBL/GenBank/DDBJ databases">
        <title>Evolutionary Origins and Diversification of the Mycorrhizal Mutualists.</title>
        <authorList>
            <consortium name="DOE Joint Genome Institute"/>
            <consortium name="Mycorrhizal Genomics Consortium"/>
            <person name="Kohler A."/>
            <person name="Kuo A."/>
            <person name="Nagy L.G."/>
            <person name="Floudas D."/>
            <person name="Copeland A."/>
            <person name="Barry K.W."/>
            <person name="Cichocki N."/>
            <person name="Veneault-Fourrey C."/>
            <person name="LaButti K."/>
            <person name="Lindquist E.A."/>
            <person name="Lipzen A."/>
            <person name="Lundell T."/>
            <person name="Morin E."/>
            <person name="Murat C."/>
            <person name="Riley R."/>
            <person name="Ohm R."/>
            <person name="Sun H."/>
            <person name="Tunlid A."/>
            <person name="Henrissat B."/>
            <person name="Grigoriev I.V."/>
            <person name="Hibbett D.S."/>
            <person name="Martin F."/>
        </authorList>
    </citation>
    <scope>NUCLEOTIDE SEQUENCE [LARGE SCALE GENOMIC DNA]</scope>
    <source>
        <strain evidence="17">Foug A</strain>
    </source>
</reference>
<evidence type="ECO:0000256" key="2">
    <source>
        <dbReference type="ARBA" id="ARBA00006006"/>
    </source>
</evidence>
<dbReference type="InterPro" id="IPR050371">
    <property type="entry name" value="Fungal_virulence_M36"/>
</dbReference>
<evidence type="ECO:0000256" key="11">
    <source>
        <dbReference type="PIRSR" id="PIRSR601842-1"/>
    </source>
</evidence>
<feature type="binding site" evidence="12">
    <location>
        <position position="255"/>
    </location>
    <ligand>
        <name>Zn(2+)</name>
        <dbReference type="ChEBI" id="CHEBI:29105"/>
        <note>catalytic</note>
    </ligand>
</feature>
<dbReference type="GO" id="GO:0004222">
    <property type="term" value="F:metalloendopeptidase activity"/>
    <property type="evidence" value="ECO:0007669"/>
    <property type="project" value="InterPro"/>
</dbReference>
<keyword evidence="3 13" id="KW-0964">Secreted</keyword>
<dbReference type="InterPro" id="IPR011096">
    <property type="entry name" value="FTP_domain"/>
</dbReference>
<dbReference type="InterPro" id="IPR001842">
    <property type="entry name" value="Peptidase_M36"/>
</dbReference>
<proteinExistence type="inferred from homology"/>
<feature type="binding site" evidence="12">
    <location>
        <position position="514"/>
    </location>
    <ligand>
        <name>Zn(2+)</name>
        <dbReference type="ChEBI" id="CHEBI:29105"/>
        <note>catalytic</note>
    </ligand>
</feature>
<dbReference type="AlphaFoldDB" id="A0A0C2ZZY6"/>
<keyword evidence="7 13" id="KW-0378">Hydrolase</keyword>
<keyword evidence="10 13" id="KW-0865">Zymogen</keyword>
<feature type="binding site" evidence="12">
    <location>
        <position position="540"/>
    </location>
    <ligand>
        <name>Zn(2+)</name>
        <dbReference type="ChEBI" id="CHEBI:29105"/>
        <note>catalytic</note>
    </ligand>
</feature>
<dbReference type="Gene3D" id="1.10.390.10">
    <property type="entry name" value="Neutral Protease Domain 2"/>
    <property type="match status" value="1"/>
</dbReference>
<evidence type="ECO:0000256" key="7">
    <source>
        <dbReference type="ARBA" id="ARBA00022801"/>
    </source>
</evidence>
<dbReference type="CDD" id="cd09596">
    <property type="entry name" value="M36"/>
    <property type="match status" value="1"/>
</dbReference>
<keyword evidence="8 12" id="KW-0862">Zinc</keyword>
<evidence type="ECO:0000256" key="14">
    <source>
        <dbReference type="SAM" id="MobiDB-lite"/>
    </source>
</evidence>
<dbReference type="SUPFAM" id="SSF55486">
    <property type="entry name" value="Metalloproteases ('zincins'), catalytic domain"/>
    <property type="match status" value="1"/>
</dbReference>
<feature type="chain" id="PRO_5009360341" description="Extracellular metalloproteinase" evidence="13">
    <location>
        <begin position="21"/>
        <end position="793"/>
    </location>
</feature>
<evidence type="ECO:0000313" key="17">
    <source>
        <dbReference type="Proteomes" id="UP000053989"/>
    </source>
</evidence>
<feature type="region of interest" description="Disordered" evidence="14">
    <location>
        <begin position="320"/>
        <end position="339"/>
    </location>
</feature>
<keyword evidence="17" id="KW-1185">Reference proteome</keyword>
<protein>
    <recommendedName>
        <fullName evidence="13">Extracellular metalloproteinase</fullName>
        <ecNumber evidence="13">3.4.24.-</ecNumber>
    </recommendedName>
    <alternativeName>
        <fullName evidence="13">Fungalysin</fullName>
    </alternativeName>
</protein>
<feature type="binding site" evidence="12">
    <location>
        <position position="510"/>
    </location>
    <ligand>
        <name>Zn(2+)</name>
        <dbReference type="ChEBI" id="CHEBI:29105"/>
        <note>catalytic</note>
    </ligand>
</feature>
<dbReference type="PANTHER" id="PTHR33478:SF1">
    <property type="entry name" value="EXTRACELLULAR METALLOPROTEINASE MEP"/>
    <property type="match status" value="1"/>
</dbReference>
<dbReference type="GO" id="GO:0006508">
    <property type="term" value="P:proteolysis"/>
    <property type="evidence" value="ECO:0007669"/>
    <property type="project" value="UniProtKB-KW"/>
</dbReference>
<dbReference type="Proteomes" id="UP000053989">
    <property type="component" value="Unassembled WGS sequence"/>
</dbReference>
<dbReference type="InParanoid" id="A0A0C2ZZY6"/>
<feature type="domain" description="FTP" evidence="15">
    <location>
        <begin position="87"/>
        <end position="131"/>
    </location>
</feature>
<dbReference type="HOGENOM" id="CLU_012703_3_2_1"/>
<keyword evidence="6 13" id="KW-0732">Signal</keyword>
<keyword evidence="4 13" id="KW-0645">Protease</keyword>
<organism evidence="16 17">
    <name type="scientific">Scleroderma citrinum Foug A</name>
    <dbReference type="NCBI Taxonomy" id="1036808"/>
    <lineage>
        <taxon>Eukaryota</taxon>
        <taxon>Fungi</taxon>
        <taxon>Dikarya</taxon>
        <taxon>Basidiomycota</taxon>
        <taxon>Agaricomycotina</taxon>
        <taxon>Agaricomycetes</taxon>
        <taxon>Agaricomycetidae</taxon>
        <taxon>Boletales</taxon>
        <taxon>Sclerodermatineae</taxon>
        <taxon>Sclerodermataceae</taxon>
        <taxon>Scleroderma</taxon>
    </lineage>
</organism>
<evidence type="ECO:0000256" key="8">
    <source>
        <dbReference type="ARBA" id="ARBA00022833"/>
    </source>
</evidence>
<evidence type="ECO:0000259" key="15">
    <source>
        <dbReference type="Pfam" id="PF07504"/>
    </source>
</evidence>
<dbReference type="OrthoDB" id="3227768at2759"/>
<comment type="similarity">
    <text evidence="2 13">Belongs to the peptidase M36 family.</text>
</comment>
<dbReference type="GO" id="GO:0008270">
    <property type="term" value="F:zinc ion binding"/>
    <property type="evidence" value="ECO:0007669"/>
    <property type="project" value="InterPro"/>
</dbReference>
<evidence type="ECO:0000256" key="4">
    <source>
        <dbReference type="ARBA" id="ARBA00022670"/>
    </source>
</evidence>
<evidence type="ECO:0000256" key="12">
    <source>
        <dbReference type="PIRSR" id="PIRSR601842-2"/>
    </source>
</evidence>
<dbReference type="EC" id="3.4.24.-" evidence="13"/>
<reference evidence="16 17" key="1">
    <citation type="submission" date="2014-04" db="EMBL/GenBank/DDBJ databases">
        <authorList>
            <consortium name="DOE Joint Genome Institute"/>
            <person name="Kuo A."/>
            <person name="Kohler A."/>
            <person name="Nagy L.G."/>
            <person name="Floudas D."/>
            <person name="Copeland A."/>
            <person name="Barry K.W."/>
            <person name="Cichocki N."/>
            <person name="Veneault-Fourrey C."/>
            <person name="LaButti K."/>
            <person name="Lindquist E.A."/>
            <person name="Lipzen A."/>
            <person name="Lundell T."/>
            <person name="Morin E."/>
            <person name="Murat C."/>
            <person name="Sun H."/>
            <person name="Tunlid A."/>
            <person name="Henrissat B."/>
            <person name="Grigoriev I.V."/>
            <person name="Hibbett D.S."/>
            <person name="Martin F."/>
            <person name="Nordberg H.P."/>
            <person name="Cantor M.N."/>
            <person name="Hua S.X."/>
        </authorList>
    </citation>
    <scope>NUCLEOTIDE SEQUENCE [LARGE SCALE GENOMIC DNA]</scope>
    <source>
        <strain evidence="16 17">Foug A</strain>
    </source>
</reference>
<accession>A0A0C2ZZY6</accession>